<protein>
    <submittedName>
        <fullName evidence="14">Uncharacterized protein</fullName>
    </submittedName>
</protein>
<keyword evidence="10" id="KW-0325">Glycoprotein</keyword>
<dbReference type="Proteomes" id="UP001054902">
    <property type="component" value="Unassembled WGS sequence"/>
</dbReference>
<reference evidence="14 15" key="1">
    <citation type="journal article" date="2021" name="Sci. Rep.">
        <title>The genome of the diatom Chaetoceros tenuissimus carries an ancient integrated fragment of an extant virus.</title>
        <authorList>
            <person name="Hongo Y."/>
            <person name="Kimura K."/>
            <person name="Takaki Y."/>
            <person name="Yoshida Y."/>
            <person name="Baba S."/>
            <person name="Kobayashi G."/>
            <person name="Nagasaki K."/>
            <person name="Hano T."/>
            <person name="Tomaru Y."/>
        </authorList>
    </citation>
    <scope>NUCLEOTIDE SEQUENCE [LARGE SCALE GENOMIC DNA]</scope>
    <source>
        <strain evidence="14 15">NIES-3715</strain>
    </source>
</reference>
<feature type="transmembrane region" description="Helical" evidence="13">
    <location>
        <begin position="241"/>
        <end position="265"/>
    </location>
</feature>
<dbReference type="GO" id="GO:0034707">
    <property type="term" value="C:chloride channel complex"/>
    <property type="evidence" value="ECO:0007669"/>
    <property type="project" value="UniProtKB-KW"/>
</dbReference>
<evidence type="ECO:0000256" key="6">
    <source>
        <dbReference type="ARBA" id="ARBA00022989"/>
    </source>
</evidence>
<dbReference type="PANTHER" id="PTHR12424:SF19">
    <property type="entry name" value="INTEGRASE ZINC-BINDING DOMAIN-CONTAINING PROTEIN"/>
    <property type="match status" value="1"/>
</dbReference>
<comment type="subcellular location">
    <subcellularLocation>
        <location evidence="1">Cell membrane</location>
        <topology evidence="1">Multi-pass membrane protein</topology>
    </subcellularLocation>
</comment>
<keyword evidence="9" id="KW-0869">Chloride channel</keyword>
<feature type="transmembrane region" description="Helical" evidence="13">
    <location>
        <begin position="45"/>
        <end position="66"/>
    </location>
</feature>
<evidence type="ECO:0000256" key="1">
    <source>
        <dbReference type="ARBA" id="ARBA00004651"/>
    </source>
</evidence>
<keyword evidence="5 13" id="KW-0812">Transmembrane</keyword>
<dbReference type="PANTHER" id="PTHR12424">
    <property type="entry name" value="TWEETY-RELATED"/>
    <property type="match status" value="1"/>
</dbReference>
<evidence type="ECO:0000256" key="9">
    <source>
        <dbReference type="ARBA" id="ARBA00023173"/>
    </source>
</evidence>
<dbReference type="InterPro" id="IPR006990">
    <property type="entry name" value="Tweety"/>
</dbReference>
<keyword evidence="11" id="KW-0868">Chloride</keyword>
<evidence type="ECO:0000256" key="3">
    <source>
        <dbReference type="ARBA" id="ARBA00022448"/>
    </source>
</evidence>
<evidence type="ECO:0000256" key="4">
    <source>
        <dbReference type="ARBA" id="ARBA00022475"/>
    </source>
</evidence>
<comment type="similarity">
    <text evidence="2">Belongs to the tweety family.</text>
</comment>
<evidence type="ECO:0000313" key="15">
    <source>
        <dbReference type="Proteomes" id="UP001054902"/>
    </source>
</evidence>
<feature type="transmembrane region" description="Helical" evidence="13">
    <location>
        <begin position="99"/>
        <end position="117"/>
    </location>
</feature>
<feature type="transmembrane region" description="Helical" evidence="13">
    <location>
        <begin position="277"/>
        <end position="301"/>
    </location>
</feature>
<evidence type="ECO:0000256" key="11">
    <source>
        <dbReference type="ARBA" id="ARBA00023214"/>
    </source>
</evidence>
<evidence type="ECO:0000256" key="13">
    <source>
        <dbReference type="SAM" id="Phobius"/>
    </source>
</evidence>
<evidence type="ECO:0000256" key="7">
    <source>
        <dbReference type="ARBA" id="ARBA00023065"/>
    </source>
</evidence>
<evidence type="ECO:0000256" key="5">
    <source>
        <dbReference type="ARBA" id="ARBA00022692"/>
    </source>
</evidence>
<dbReference type="EMBL" id="BLLK01000047">
    <property type="protein sequence ID" value="GFH54157.1"/>
    <property type="molecule type" value="Genomic_DNA"/>
</dbReference>
<evidence type="ECO:0000256" key="2">
    <source>
        <dbReference type="ARBA" id="ARBA00009849"/>
    </source>
</evidence>
<dbReference type="AlphaFoldDB" id="A0AAD3CY63"/>
<evidence type="ECO:0000256" key="10">
    <source>
        <dbReference type="ARBA" id="ARBA00023180"/>
    </source>
</evidence>
<proteinExistence type="inferred from homology"/>
<dbReference type="GO" id="GO:0005886">
    <property type="term" value="C:plasma membrane"/>
    <property type="evidence" value="ECO:0007669"/>
    <property type="project" value="UniProtKB-SubCell"/>
</dbReference>
<keyword evidence="3" id="KW-0813">Transport</keyword>
<name>A0AAD3CY63_9STRA</name>
<organism evidence="14 15">
    <name type="scientific">Chaetoceros tenuissimus</name>
    <dbReference type="NCBI Taxonomy" id="426638"/>
    <lineage>
        <taxon>Eukaryota</taxon>
        <taxon>Sar</taxon>
        <taxon>Stramenopiles</taxon>
        <taxon>Ochrophyta</taxon>
        <taxon>Bacillariophyta</taxon>
        <taxon>Coscinodiscophyceae</taxon>
        <taxon>Chaetocerotophycidae</taxon>
        <taxon>Chaetocerotales</taxon>
        <taxon>Chaetocerotaceae</taxon>
        <taxon>Chaetoceros</taxon>
    </lineage>
</organism>
<accession>A0AAD3CY63</accession>
<evidence type="ECO:0000313" key="14">
    <source>
        <dbReference type="EMBL" id="GFH54157.1"/>
    </source>
</evidence>
<keyword evidence="12" id="KW-0407">Ion channel</keyword>
<comment type="caution">
    <text evidence="14">The sequence shown here is derived from an EMBL/GenBank/DDBJ whole genome shotgun (WGS) entry which is preliminary data.</text>
</comment>
<keyword evidence="15" id="KW-1185">Reference proteome</keyword>
<dbReference type="GO" id="GO:0005254">
    <property type="term" value="F:chloride channel activity"/>
    <property type="evidence" value="ECO:0007669"/>
    <property type="project" value="UniProtKB-KW"/>
</dbReference>
<keyword evidence="8 13" id="KW-0472">Membrane</keyword>
<feature type="transmembrane region" description="Helical" evidence="13">
    <location>
        <begin position="447"/>
        <end position="467"/>
    </location>
</feature>
<sequence length="506" mass="54981">MYEANLAVSGFHSIYRWGNNDVITNILAENQSGGLEVDISEVRGYIQGILFLPALFLCLLVFWMIVLSVAKCFGKRAGIVAGNPMEENIRSNKVRCPTLLVITASFCIACVGIMFIVKGATSSQNVLDDIKDGTDGLQSITNAVKTTLGDAIAFGEETIPVKDDLVTRIEGGLCVSQSDAFDDTANEINNGANQVLSALTEIKDFSSNELSSIVDTFEENFSTEDTINDVLSKGETYSTPAVYSAAPIALLGLVFFISGFLSWRVTSCKPYFCIQTWLLLPVFFVVIVVTTILAASSAIVLTVNADVCLGGPEETPEGTIKLLMNKYAGIESNAEDALNYYIVNSCEGDFPLLNNITNLETDLREGKESMVALSSILESDPDIASECGLDETTFNEVIEALQNTTDAYETFLGIVDDGQAAVECDKINAVFVDIVHNALCDSFPTTLLWIFSTMATVSVLGMLIFLYRGALLPPNREYGKYEGVYYTKDESARNPQDTMGENRGEC</sequence>
<evidence type="ECO:0000256" key="8">
    <source>
        <dbReference type="ARBA" id="ARBA00023136"/>
    </source>
</evidence>
<gene>
    <name evidence="14" type="ORF">CTEN210_10633</name>
</gene>
<keyword evidence="6 13" id="KW-1133">Transmembrane helix</keyword>
<keyword evidence="4" id="KW-1003">Cell membrane</keyword>
<keyword evidence="7" id="KW-0406">Ion transport</keyword>
<evidence type="ECO:0000256" key="12">
    <source>
        <dbReference type="ARBA" id="ARBA00023303"/>
    </source>
</evidence>